<keyword evidence="2" id="KW-0680">Restriction system</keyword>
<dbReference type="Gene3D" id="3.90.220.20">
    <property type="entry name" value="DNA methylase specificity domains"/>
    <property type="match status" value="2"/>
</dbReference>
<evidence type="ECO:0000256" key="2">
    <source>
        <dbReference type="ARBA" id="ARBA00022747"/>
    </source>
</evidence>
<dbReference type="EMBL" id="QPGA01000001">
    <property type="protein sequence ID" value="RDE52207.1"/>
    <property type="molecule type" value="Genomic_DNA"/>
</dbReference>
<keyword evidence="6" id="KW-0540">Nuclease</keyword>
<evidence type="ECO:0000313" key="7">
    <source>
        <dbReference type="Proteomes" id="UP000253831"/>
    </source>
</evidence>
<dbReference type="Gene3D" id="1.10.287.1120">
    <property type="entry name" value="Bipartite methylase S protein"/>
    <property type="match status" value="1"/>
</dbReference>
<dbReference type="InterPro" id="IPR000055">
    <property type="entry name" value="Restrct_endonuc_typeI_TRD"/>
</dbReference>
<comment type="caution">
    <text evidence="6">The sequence shown here is derived from an EMBL/GenBank/DDBJ whole genome shotgun (WGS) entry which is preliminary data.</text>
</comment>
<dbReference type="Proteomes" id="UP000253831">
    <property type="component" value="Unassembled WGS sequence"/>
</dbReference>
<proteinExistence type="inferred from homology"/>
<dbReference type="Pfam" id="PF01420">
    <property type="entry name" value="Methylase_S"/>
    <property type="match status" value="1"/>
</dbReference>
<dbReference type="SUPFAM" id="SSF116734">
    <property type="entry name" value="DNA methylase specificity domain"/>
    <property type="match status" value="2"/>
</dbReference>
<gene>
    <name evidence="6" type="ORF">DVS81_00015</name>
</gene>
<name>A0A369XVL1_9PROT</name>
<keyword evidence="4" id="KW-0175">Coiled coil</keyword>
<keyword evidence="6" id="KW-0378">Hydrolase</keyword>
<accession>A0A369XVL1</accession>
<evidence type="ECO:0000256" key="1">
    <source>
        <dbReference type="ARBA" id="ARBA00010923"/>
    </source>
</evidence>
<dbReference type="PANTHER" id="PTHR30408">
    <property type="entry name" value="TYPE-1 RESTRICTION ENZYME ECOKI SPECIFICITY PROTEIN"/>
    <property type="match status" value="1"/>
</dbReference>
<dbReference type="InterPro" id="IPR044946">
    <property type="entry name" value="Restrct_endonuc_typeI_TRD_sf"/>
</dbReference>
<sequence>MNSPLGRARVACVQYGTAQKQFNISDAVDFLYPVPLLPEQRAIAAALSDVDALLGGLERLIAKKRDLKQTAMQQLLTGQTRLPGFSGEWDVKTLFDLAERKKELFDDGDWIESEHIATEGVRLIQTGNIGVGCFVEKEVRKFIYEESFTSLRCKQLKTGDLLVCRLADPAGRACVLPDIGEERIVTSVDVTIFRPPIGMADRVYLANVFSTPEWFRAVSDRSGGTTHKRISRGALGRVSLKLPPLPEQTAIAAVLSDMDAELSALEARRDKTRALKQAMMQELLTGRTRLV</sequence>
<feature type="domain" description="Type I restriction modification DNA specificity" evidence="5">
    <location>
        <begin position="217"/>
        <end position="269"/>
    </location>
</feature>
<evidence type="ECO:0000259" key="5">
    <source>
        <dbReference type="Pfam" id="PF01420"/>
    </source>
</evidence>
<evidence type="ECO:0000256" key="4">
    <source>
        <dbReference type="SAM" id="Coils"/>
    </source>
</evidence>
<dbReference type="GO" id="GO:0003677">
    <property type="term" value="F:DNA binding"/>
    <property type="evidence" value="ECO:0007669"/>
    <property type="project" value="UniProtKB-KW"/>
</dbReference>
<organism evidence="6 7">
    <name type="scientific">Candidatus Accumulibacter meliphilus</name>
    <dbReference type="NCBI Taxonomy" id="2211374"/>
    <lineage>
        <taxon>Bacteria</taxon>
        <taxon>Pseudomonadati</taxon>
        <taxon>Pseudomonadota</taxon>
        <taxon>Betaproteobacteria</taxon>
        <taxon>Candidatus Accumulibacter</taxon>
    </lineage>
</organism>
<evidence type="ECO:0000313" key="6">
    <source>
        <dbReference type="EMBL" id="RDE52207.1"/>
    </source>
</evidence>
<dbReference type="PANTHER" id="PTHR30408:SF12">
    <property type="entry name" value="TYPE I RESTRICTION ENZYME MJAVIII SPECIFICITY SUBUNIT"/>
    <property type="match status" value="1"/>
</dbReference>
<reference evidence="6 7" key="1">
    <citation type="submission" date="2018-05" db="EMBL/GenBank/DDBJ databases">
        <title>Integrated omic analyses show evidence that a Ca. Accumulibacter phosphatis strain performs denitrification under micro-aerobic conditions.</title>
        <authorList>
            <person name="Camejo P.Y."/>
            <person name="Katherine M.D."/>
            <person name="Daniel N.R."/>
        </authorList>
    </citation>
    <scope>NUCLEOTIDE SEQUENCE [LARGE SCALE GENOMIC DNA]</scope>
    <source>
        <strain evidence="6">UW-LDO-IC</strain>
    </source>
</reference>
<protein>
    <submittedName>
        <fullName evidence="6">Restriction endonuclease subunit S</fullName>
    </submittedName>
</protein>
<dbReference type="GO" id="GO:0009307">
    <property type="term" value="P:DNA restriction-modification system"/>
    <property type="evidence" value="ECO:0007669"/>
    <property type="project" value="UniProtKB-KW"/>
</dbReference>
<dbReference type="GO" id="GO:0004519">
    <property type="term" value="F:endonuclease activity"/>
    <property type="evidence" value="ECO:0007669"/>
    <property type="project" value="UniProtKB-KW"/>
</dbReference>
<dbReference type="InterPro" id="IPR052021">
    <property type="entry name" value="Type-I_RS_S_subunit"/>
</dbReference>
<evidence type="ECO:0000256" key="3">
    <source>
        <dbReference type="ARBA" id="ARBA00023125"/>
    </source>
</evidence>
<dbReference type="AlphaFoldDB" id="A0A369XVL1"/>
<keyword evidence="3" id="KW-0238">DNA-binding</keyword>
<feature type="coiled-coil region" evidence="4">
    <location>
        <begin position="255"/>
        <end position="282"/>
    </location>
</feature>
<comment type="similarity">
    <text evidence="1">Belongs to the type-I restriction system S methylase family.</text>
</comment>
<keyword evidence="6" id="KW-0255">Endonuclease</keyword>